<dbReference type="InterPro" id="IPR020781">
    <property type="entry name" value="ATPase_OSCP/d_CS"/>
</dbReference>
<evidence type="ECO:0000256" key="2">
    <source>
        <dbReference type="ARBA" id="ARBA00022448"/>
    </source>
</evidence>
<protein>
    <recommendedName>
        <fullName evidence="8">ATP synthase subunit delta</fullName>
    </recommendedName>
    <alternativeName>
        <fullName evidence="8">ATP synthase F(1) sector subunit delta</fullName>
    </alternativeName>
    <alternativeName>
        <fullName evidence="8">F-type ATPase subunit delta</fullName>
        <shortName evidence="8">F-ATPase subunit delta</shortName>
    </alternativeName>
</protein>
<keyword evidence="2 8" id="KW-0813">Transport</keyword>
<evidence type="ECO:0000256" key="1">
    <source>
        <dbReference type="ARBA" id="ARBA00004370"/>
    </source>
</evidence>
<dbReference type="PANTHER" id="PTHR11910">
    <property type="entry name" value="ATP SYNTHASE DELTA CHAIN"/>
    <property type="match status" value="1"/>
</dbReference>
<feature type="coiled-coil region" evidence="9">
    <location>
        <begin position="52"/>
        <end position="79"/>
    </location>
</feature>
<comment type="function">
    <text evidence="8">F(1)F(0) ATP synthase produces ATP from ADP in the presence of a proton or sodium gradient. F-type ATPases consist of two structural domains, F(1) containing the extramembraneous catalytic core and F(0) containing the membrane proton channel, linked together by a central stalk and a peripheral stalk. During catalysis, ATP synthesis in the catalytic domain of F(1) is coupled via a rotary mechanism of the central stalk subunits to proton translocation.</text>
</comment>
<dbReference type="PROSITE" id="PS00389">
    <property type="entry name" value="ATPASE_DELTA"/>
    <property type="match status" value="1"/>
</dbReference>
<dbReference type="KEGG" id="cad:Curi_c02020"/>
<dbReference type="HOGENOM" id="CLU_2045545_0_0_9"/>
<name>K0AWX7_GOTA9</name>
<comment type="function">
    <text evidence="8">This protein is part of the stalk that links CF(0) to CF(1). It either transmits conformational changes from CF(0) to CF(1) or is implicated in proton conduction.</text>
</comment>
<reference evidence="10 11" key="1">
    <citation type="journal article" date="2012" name="PLoS ONE">
        <title>The purine-utilizing bacterium Clostridium acidurici 9a: a genome-guided metabolic reconsideration.</title>
        <authorList>
            <person name="Hartwich K."/>
            <person name="Poehlein A."/>
            <person name="Daniel R."/>
        </authorList>
    </citation>
    <scope>NUCLEOTIDE SEQUENCE [LARGE SCALE GENOMIC DNA]</scope>
    <source>
        <strain evidence="11">ATCC 7906 / DSM 604 / BCRC 14475 / CIP 104303 / KCTC 5404 / NCIMB 10678 / 9a</strain>
    </source>
</reference>
<comment type="similarity">
    <text evidence="8">Belongs to the ATPase delta chain family.</text>
</comment>
<evidence type="ECO:0000313" key="10">
    <source>
        <dbReference type="EMBL" id="AFS77282.1"/>
    </source>
</evidence>
<dbReference type="STRING" id="1128398.Curi_c02020"/>
<accession>K0AWX7</accession>
<dbReference type="GO" id="GO:0005886">
    <property type="term" value="C:plasma membrane"/>
    <property type="evidence" value="ECO:0007669"/>
    <property type="project" value="UniProtKB-SubCell"/>
</dbReference>
<dbReference type="GO" id="GO:0045259">
    <property type="term" value="C:proton-transporting ATP synthase complex"/>
    <property type="evidence" value="ECO:0007669"/>
    <property type="project" value="UniProtKB-KW"/>
</dbReference>
<comment type="subunit">
    <text evidence="8">F-type ATPases have 2 components, F(1) - the catalytic core - and F(0) - the membrane proton channel. F(1) has five subunits: alpha(3), beta(3), gamma(1), delta(1), epsilon(1). F(0) has three main subunits: a(1), b(2) and c(10-14). The alpha and beta chains form an alternating ring which encloses part of the gamma chain. F(1) is attached to F(0) by a central stalk formed by the gamma and epsilon chains, while a peripheral stalk is formed by the delta and b chains.</text>
</comment>
<dbReference type="Pfam" id="PF00213">
    <property type="entry name" value="OSCP"/>
    <property type="match status" value="1"/>
</dbReference>
<dbReference type="AlphaFoldDB" id="K0AWX7"/>
<keyword evidence="11" id="KW-1185">Reference proteome</keyword>
<evidence type="ECO:0000256" key="3">
    <source>
        <dbReference type="ARBA" id="ARBA00022781"/>
    </source>
</evidence>
<evidence type="ECO:0000256" key="7">
    <source>
        <dbReference type="ARBA" id="ARBA00023310"/>
    </source>
</evidence>
<keyword evidence="4 8" id="KW-0406">Ion transport</keyword>
<evidence type="ECO:0000256" key="6">
    <source>
        <dbReference type="ARBA" id="ARBA00023196"/>
    </source>
</evidence>
<evidence type="ECO:0000256" key="4">
    <source>
        <dbReference type="ARBA" id="ARBA00023065"/>
    </source>
</evidence>
<keyword evidence="6 8" id="KW-0139">CF(1)</keyword>
<dbReference type="eggNOG" id="COG0712">
    <property type="taxonomic scope" value="Bacteria"/>
</dbReference>
<dbReference type="NCBIfam" id="TIGR01145">
    <property type="entry name" value="ATP_synt_delta"/>
    <property type="match status" value="1"/>
</dbReference>
<keyword evidence="10" id="KW-0378">Hydrolase</keyword>
<proteinExistence type="inferred from homology"/>
<dbReference type="Proteomes" id="UP000006094">
    <property type="component" value="Chromosome"/>
</dbReference>
<evidence type="ECO:0000313" key="11">
    <source>
        <dbReference type="Proteomes" id="UP000006094"/>
    </source>
</evidence>
<dbReference type="InterPro" id="IPR000711">
    <property type="entry name" value="ATPase_OSCP/dsu"/>
</dbReference>
<evidence type="ECO:0000256" key="8">
    <source>
        <dbReference type="HAMAP-Rule" id="MF_01416"/>
    </source>
</evidence>
<dbReference type="PRINTS" id="PR00125">
    <property type="entry name" value="ATPASEDELTA"/>
</dbReference>
<evidence type="ECO:0000256" key="9">
    <source>
        <dbReference type="SAM" id="Coils"/>
    </source>
</evidence>
<evidence type="ECO:0000256" key="5">
    <source>
        <dbReference type="ARBA" id="ARBA00023136"/>
    </source>
</evidence>
<dbReference type="GO" id="GO:0046933">
    <property type="term" value="F:proton-transporting ATP synthase activity, rotational mechanism"/>
    <property type="evidence" value="ECO:0007669"/>
    <property type="project" value="UniProtKB-UniRule"/>
</dbReference>
<keyword evidence="9" id="KW-0175">Coiled coil</keyword>
<comment type="subcellular location">
    <subcellularLocation>
        <location evidence="8">Cell membrane</location>
        <topology evidence="8">Peripheral membrane protein</topology>
    </subcellularLocation>
    <subcellularLocation>
        <location evidence="1">Membrane</location>
    </subcellularLocation>
</comment>
<sequence length="120" mass="13477">MFKEKVSGEILNLCYIAIDKRREKYLGIISKEYKELSNKQQGIVEAIATTAITMSEEEIAQLQEKLSKQLNKKVVLTNTIDSSIVGGVLVKVGDKIIDGSIKGKLDDIYRSLNNMKLTRE</sequence>
<keyword evidence="3 8" id="KW-0375">Hydrogen ion transport</keyword>
<keyword evidence="7 8" id="KW-0066">ATP synthesis</keyword>
<organism evidence="10 11">
    <name type="scientific">Gottschalkia acidurici (strain ATCC 7906 / DSM 604 / BCRC 14475 / CIP 104303 / KCTC 5404 / NCIMB 10678 / 9a)</name>
    <name type="common">Clostridium acidurici</name>
    <dbReference type="NCBI Taxonomy" id="1128398"/>
    <lineage>
        <taxon>Bacteria</taxon>
        <taxon>Bacillati</taxon>
        <taxon>Bacillota</taxon>
        <taxon>Tissierellia</taxon>
        <taxon>Tissierellales</taxon>
        <taxon>Gottschalkiaceae</taxon>
        <taxon>Gottschalkia</taxon>
    </lineage>
</organism>
<dbReference type="PATRIC" id="fig|1128398.3.peg.206"/>
<keyword evidence="5 8" id="KW-0472">Membrane</keyword>
<dbReference type="GO" id="GO:0016787">
    <property type="term" value="F:hydrolase activity"/>
    <property type="evidence" value="ECO:0007669"/>
    <property type="project" value="UniProtKB-KW"/>
</dbReference>
<keyword evidence="8" id="KW-1003">Cell membrane</keyword>
<dbReference type="HAMAP" id="MF_01416">
    <property type="entry name" value="ATP_synth_delta_bact"/>
    <property type="match status" value="1"/>
</dbReference>
<dbReference type="EMBL" id="CP003326">
    <property type="protein sequence ID" value="AFS77282.1"/>
    <property type="molecule type" value="Genomic_DNA"/>
</dbReference>
<gene>
    <name evidence="8 10" type="primary">atpH</name>
    <name evidence="10" type="ordered locus">Curi_c02020</name>
</gene>